<comment type="caution">
    <text evidence="2">The sequence shown here is derived from an EMBL/GenBank/DDBJ whole genome shotgun (WGS) entry which is preliminary data.</text>
</comment>
<reference evidence="2 3" key="1">
    <citation type="submission" date="2020-08" db="EMBL/GenBank/DDBJ databases">
        <title>Genomic Encyclopedia of Type Strains, Phase IV (KMG-IV): sequencing the most valuable type-strain genomes for metagenomic binning, comparative biology and taxonomic classification.</title>
        <authorList>
            <person name="Goeker M."/>
        </authorList>
    </citation>
    <scope>NUCLEOTIDE SEQUENCE [LARGE SCALE GENOMIC DNA]</scope>
    <source>
        <strain evidence="2 3">DSM 102234</strain>
    </source>
</reference>
<dbReference type="Proteomes" id="UP000530268">
    <property type="component" value="Unassembled WGS sequence"/>
</dbReference>
<evidence type="ECO:0000313" key="2">
    <source>
        <dbReference type="EMBL" id="MBB3992621.1"/>
    </source>
</evidence>
<proteinExistence type="predicted"/>
<gene>
    <name evidence="2" type="ORF">GGR95_000240</name>
</gene>
<organism evidence="2 3">
    <name type="scientific">Sulfitobacter undariae</name>
    <dbReference type="NCBI Taxonomy" id="1563671"/>
    <lineage>
        <taxon>Bacteria</taxon>
        <taxon>Pseudomonadati</taxon>
        <taxon>Pseudomonadota</taxon>
        <taxon>Alphaproteobacteria</taxon>
        <taxon>Rhodobacterales</taxon>
        <taxon>Roseobacteraceae</taxon>
        <taxon>Sulfitobacter</taxon>
    </lineage>
</organism>
<name>A0A7W6E368_9RHOB</name>
<accession>A0A7W6E368</accession>
<evidence type="ECO:0000313" key="3">
    <source>
        <dbReference type="Proteomes" id="UP000530268"/>
    </source>
</evidence>
<keyword evidence="3" id="KW-1185">Reference proteome</keyword>
<evidence type="ECO:0000256" key="1">
    <source>
        <dbReference type="SAM" id="Phobius"/>
    </source>
</evidence>
<dbReference type="AlphaFoldDB" id="A0A7W6E368"/>
<feature type="transmembrane region" description="Helical" evidence="1">
    <location>
        <begin position="39"/>
        <end position="64"/>
    </location>
</feature>
<keyword evidence="1" id="KW-0472">Membrane</keyword>
<dbReference type="RefSeq" id="WP_184561937.1">
    <property type="nucleotide sequence ID" value="NZ_JACIEI010000001.1"/>
</dbReference>
<protein>
    <recommendedName>
        <fullName evidence="4">LexA-binding, inner membrane-associated hydrolase</fullName>
    </recommendedName>
</protein>
<evidence type="ECO:0008006" key="4">
    <source>
        <dbReference type="Google" id="ProtNLM"/>
    </source>
</evidence>
<dbReference type="EMBL" id="JACIEI010000001">
    <property type="protein sequence ID" value="MBB3992621.1"/>
    <property type="molecule type" value="Genomic_DNA"/>
</dbReference>
<keyword evidence="1" id="KW-0812">Transmembrane</keyword>
<keyword evidence="1" id="KW-1133">Transmembrane helix</keyword>
<sequence length="70" mass="8173">MGALLHMVLDTFLGKINWTWPWGEFGGPLTVVPASQSHWILSFLLHWTFLTEIVICAAALWLYLRRRRHP</sequence>